<evidence type="ECO:0000256" key="1">
    <source>
        <dbReference type="ARBA" id="ARBA00009156"/>
    </source>
</evidence>
<protein>
    <submittedName>
        <fullName evidence="11">Rhamnulokinase</fullName>
    </submittedName>
</protein>
<gene>
    <name evidence="11" type="ORF">O4J56_18195</name>
</gene>
<feature type="region of interest" description="Disordered" evidence="8">
    <location>
        <begin position="49"/>
        <end position="70"/>
    </location>
</feature>
<evidence type="ECO:0000256" key="2">
    <source>
        <dbReference type="ARBA" id="ARBA00022679"/>
    </source>
</evidence>
<keyword evidence="4" id="KW-0418">Kinase</keyword>
<dbReference type="SUPFAM" id="SSF53067">
    <property type="entry name" value="Actin-like ATPase domain"/>
    <property type="match status" value="2"/>
</dbReference>
<dbReference type="InterPro" id="IPR043129">
    <property type="entry name" value="ATPase_NBD"/>
</dbReference>
<evidence type="ECO:0000256" key="4">
    <source>
        <dbReference type="ARBA" id="ARBA00022777"/>
    </source>
</evidence>
<feature type="compositionally biased region" description="Basic and acidic residues" evidence="8">
    <location>
        <begin position="50"/>
        <end position="66"/>
    </location>
</feature>
<dbReference type="EMBL" id="JAQFWQ010000053">
    <property type="protein sequence ID" value="MDA2812581.1"/>
    <property type="molecule type" value="Genomic_DNA"/>
</dbReference>
<keyword evidence="2" id="KW-0808">Transferase</keyword>
<dbReference type="InterPro" id="IPR018484">
    <property type="entry name" value="FGGY_N"/>
</dbReference>
<keyword evidence="7" id="KW-0684">Rhamnose metabolism</keyword>
<keyword evidence="3" id="KW-0547">Nucleotide-binding</keyword>
<name>A0ABT4U6L7_9ACTN</name>
<proteinExistence type="inferred from homology"/>
<evidence type="ECO:0000313" key="12">
    <source>
        <dbReference type="Proteomes" id="UP001527866"/>
    </source>
</evidence>
<keyword evidence="6" id="KW-1015">Disulfide bond</keyword>
<dbReference type="Pfam" id="PF02782">
    <property type="entry name" value="FGGY_C"/>
    <property type="match status" value="1"/>
</dbReference>
<evidence type="ECO:0000256" key="8">
    <source>
        <dbReference type="SAM" id="MobiDB-lite"/>
    </source>
</evidence>
<evidence type="ECO:0000256" key="3">
    <source>
        <dbReference type="ARBA" id="ARBA00022741"/>
    </source>
</evidence>
<comment type="caution">
    <text evidence="11">The sequence shown here is derived from an EMBL/GenBank/DDBJ whole genome shotgun (WGS) entry which is preliminary data.</text>
</comment>
<dbReference type="Gene3D" id="3.30.420.40">
    <property type="match status" value="2"/>
</dbReference>
<comment type="similarity">
    <text evidence="1">Belongs to the FGGY kinase family.</text>
</comment>
<evidence type="ECO:0000259" key="10">
    <source>
        <dbReference type="Pfam" id="PF02782"/>
    </source>
</evidence>
<evidence type="ECO:0000313" key="11">
    <source>
        <dbReference type="EMBL" id="MDA2812581.1"/>
    </source>
</evidence>
<evidence type="ECO:0000256" key="7">
    <source>
        <dbReference type="ARBA" id="ARBA00023308"/>
    </source>
</evidence>
<dbReference type="InterPro" id="IPR018485">
    <property type="entry name" value="FGGY_C"/>
</dbReference>
<reference evidence="11 12" key="1">
    <citation type="submission" date="2023-01" db="EMBL/GenBank/DDBJ databases">
        <title>Draft genome sequence of Nocardiopsis sp. RSe5-2 isolated from halophytes.</title>
        <authorList>
            <person name="Duangmal K."/>
            <person name="Chantavorakit T."/>
        </authorList>
    </citation>
    <scope>NUCLEOTIDE SEQUENCE [LARGE SCALE GENOMIC DNA]</scope>
    <source>
        <strain evidence="11 12">RSe5-2</strain>
    </source>
</reference>
<sequence>MTEQRTGGGPALAAVDLGATSGRVVVGRLESGRLTMEQVARFPNTPVQFTERRSTERRSTEGHGTEGEGTEGLHWNIQALYGAVEEGLGAALRSAPGLCSVGIDSWAVDYALLRGGRMLGVPYHYRDARSARGVELVHAVADGAELFARNGLQHLDFNTVFQLAAERESGFLDLADRLLLLPDLLAYWLTGWARTEATNASTTGLLSVADRTWDTELMERLGYPPGLFADLVDPGERIGPLTAGVAGRIGADRDRVQVTAVGSHDTASAVAAVPFETPDAAYISSGTWSLVGLELDAPVLTAQARAANFTNEGGVDGRVRFLRNVSGLWLLSESVRTWRDADRRPGTDGGGADLQELLDEAEKVEREVPVFDAADERFVPPGDMPARIRDWCEERGVRPPGSRAEVVRSILESLAAAYARTIDTAEELSGRKARTVHVVGGGSQNALLCRLTARRTGRRVVAGPVEATAIGNLLVQARAAGLVSPEATLEDLRTIVRASFPVTVYEP</sequence>
<dbReference type="Proteomes" id="UP001527866">
    <property type="component" value="Unassembled WGS sequence"/>
</dbReference>
<organism evidence="11 12">
    <name type="scientific">Nocardiopsis endophytica</name>
    <dbReference type="NCBI Taxonomy" id="3018445"/>
    <lineage>
        <taxon>Bacteria</taxon>
        <taxon>Bacillati</taxon>
        <taxon>Actinomycetota</taxon>
        <taxon>Actinomycetes</taxon>
        <taxon>Streptosporangiales</taxon>
        <taxon>Nocardiopsidaceae</taxon>
        <taxon>Nocardiopsis</taxon>
    </lineage>
</organism>
<keyword evidence="12" id="KW-1185">Reference proteome</keyword>
<dbReference type="PANTHER" id="PTHR10196:SF93">
    <property type="entry name" value="L-RHAMNULOKINASE"/>
    <property type="match status" value="1"/>
</dbReference>
<dbReference type="InterPro" id="IPR013449">
    <property type="entry name" value="Rhamnulokinase"/>
</dbReference>
<evidence type="ECO:0000256" key="6">
    <source>
        <dbReference type="ARBA" id="ARBA00023157"/>
    </source>
</evidence>
<keyword evidence="5" id="KW-0067">ATP-binding</keyword>
<feature type="domain" description="Carbohydrate kinase FGGY C-terminal" evidence="10">
    <location>
        <begin position="281"/>
        <end position="480"/>
    </location>
</feature>
<dbReference type="Pfam" id="PF00370">
    <property type="entry name" value="FGGY_N"/>
    <property type="match status" value="1"/>
</dbReference>
<dbReference type="PANTHER" id="PTHR10196">
    <property type="entry name" value="SUGAR KINASE"/>
    <property type="match status" value="1"/>
</dbReference>
<accession>A0ABT4U6L7</accession>
<evidence type="ECO:0000259" key="9">
    <source>
        <dbReference type="Pfam" id="PF00370"/>
    </source>
</evidence>
<feature type="domain" description="Carbohydrate kinase FGGY N-terminal" evidence="9">
    <location>
        <begin position="124"/>
        <end position="270"/>
    </location>
</feature>
<evidence type="ECO:0000256" key="5">
    <source>
        <dbReference type="ARBA" id="ARBA00022840"/>
    </source>
</evidence>
<dbReference type="CDD" id="cd07771">
    <property type="entry name" value="ASKHA_NBD_FGGY_RhaB-like"/>
    <property type="match status" value="1"/>
</dbReference>